<protein>
    <submittedName>
        <fullName evidence="2">Uncharacterized protein</fullName>
    </submittedName>
</protein>
<reference evidence="2 3" key="1">
    <citation type="submission" date="2016-03" db="EMBL/GenBank/DDBJ databases">
        <title>Choanephora cucurbitarum.</title>
        <authorList>
            <person name="Min B."/>
            <person name="Park H."/>
            <person name="Park J.-H."/>
            <person name="Shin H.-D."/>
            <person name="Choi I.-G."/>
        </authorList>
    </citation>
    <scope>NUCLEOTIDE SEQUENCE [LARGE SCALE GENOMIC DNA]</scope>
    <source>
        <strain evidence="2 3">KUS-F28377</strain>
    </source>
</reference>
<dbReference type="OrthoDB" id="2267579at2759"/>
<feature type="compositionally biased region" description="Low complexity" evidence="1">
    <location>
        <begin position="243"/>
        <end position="257"/>
    </location>
</feature>
<evidence type="ECO:0000313" key="2">
    <source>
        <dbReference type="EMBL" id="OBZ80931.1"/>
    </source>
</evidence>
<feature type="region of interest" description="Disordered" evidence="1">
    <location>
        <begin position="195"/>
        <end position="257"/>
    </location>
</feature>
<dbReference type="Proteomes" id="UP000093000">
    <property type="component" value="Unassembled WGS sequence"/>
</dbReference>
<gene>
    <name evidence="2" type="ORF">A0J61_11020</name>
</gene>
<comment type="caution">
    <text evidence="2">The sequence shown here is derived from an EMBL/GenBank/DDBJ whole genome shotgun (WGS) entry which is preliminary data.</text>
</comment>
<sequence length="257" mass="28515">MSAINLNDLTPEIVEKLLKIYEQGKGEEQPTVDRNATYVLPEEILQDLEESSKKELAQNMQRFQREVLRYEGGQWTKGGAINKVFIPDYKNTTLTAINLSSTNLQHLIERGGGDEDEILQIMEKARRLSVYGFASAKAIDNDAKTMATKALKLPENLIALGEDEEDEDKELAFSSEVVQRIQKARYDDKIIRGSQASASRSGGFANDGFRGPQNNRGRGSYSYNNRGGFYGGRGGTYRGRGKSFSSPTEPNSSPSTN</sequence>
<evidence type="ECO:0000313" key="3">
    <source>
        <dbReference type="Proteomes" id="UP000093000"/>
    </source>
</evidence>
<dbReference type="InParanoid" id="A0A1C7MVP6"/>
<keyword evidence="3" id="KW-1185">Reference proteome</keyword>
<dbReference type="STRING" id="101091.A0A1C7MVP6"/>
<feature type="compositionally biased region" description="Gly residues" evidence="1">
    <location>
        <begin position="228"/>
        <end position="238"/>
    </location>
</feature>
<accession>A0A1C7MVP6</accession>
<evidence type="ECO:0000256" key="1">
    <source>
        <dbReference type="SAM" id="MobiDB-lite"/>
    </source>
</evidence>
<organism evidence="2 3">
    <name type="scientific">Choanephora cucurbitarum</name>
    <dbReference type="NCBI Taxonomy" id="101091"/>
    <lineage>
        <taxon>Eukaryota</taxon>
        <taxon>Fungi</taxon>
        <taxon>Fungi incertae sedis</taxon>
        <taxon>Mucoromycota</taxon>
        <taxon>Mucoromycotina</taxon>
        <taxon>Mucoromycetes</taxon>
        <taxon>Mucorales</taxon>
        <taxon>Mucorineae</taxon>
        <taxon>Choanephoraceae</taxon>
        <taxon>Choanephoroideae</taxon>
        <taxon>Choanephora</taxon>
    </lineage>
</organism>
<name>A0A1C7MVP6_9FUNG</name>
<proteinExistence type="predicted"/>
<dbReference type="EMBL" id="LUGH01001593">
    <property type="protein sequence ID" value="OBZ80931.1"/>
    <property type="molecule type" value="Genomic_DNA"/>
</dbReference>
<dbReference type="AlphaFoldDB" id="A0A1C7MVP6"/>